<dbReference type="RefSeq" id="XP_030750471.1">
    <property type="nucleotide sequence ID" value="XM_030894611.1"/>
</dbReference>
<dbReference type="Proteomes" id="UP000504635">
    <property type="component" value="Unplaced"/>
</dbReference>
<dbReference type="InParanoid" id="A0A6J2XH75"/>
<dbReference type="AlphaFoldDB" id="A0A6J2XH75"/>
<proteinExistence type="inferred from homology"/>
<dbReference type="InterPro" id="IPR011042">
    <property type="entry name" value="6-blade_b-propeller_TolB-like"/>
</dbReference>
<sequence>FPGIIVYSVKQNRSWKIRHSQSMHADPNAVFFKVNGVGINAPLNLASIALGPKLSTNGDRVVINEDREVFYTPISSLHIYSINTSVLKNDHFAMDDGEYQGQVTDHGLKASQTVGMVMDNEGVLYYSLLGSNSIARWDIHTPFQTGQKIIAKDERYLEWPNSFALDKEGNLTILVNRLERFIYDKLDLKEPNFRLIASNVGGMNYLYDDSYSYNNQAESSSTSSTTESEELKPINTGLDQDPYLSPQPEPEPSANSEEEHSSEPSPEPEPSAEPEPSPEPSGSEASSSTAHSTTVSENGSTRPLTASSADRTTSGVIFGVVATITIFYGL</sequence>
<evidence type="ECO:0000256" key="3">
    <source>
        <dbReference type="ARBA" id="ARBA00022525"/>
    </source>
</evidence>
<dbReference type="KEGG" id="soy:115878199"/>
<feature type="non-terminal residue" evidence="7">
    <location>
        <position position="1"/>
    </location>
</feature>
<organism evidence="6 7">
    <name type="scientific">Sitophilus oryzae</name>
    <name type="common">Rice weevil</name>
    <name type="synonym">Curculio oryzae</name>
    <dbReference type="NCBI Taxonomy" id="7048"/>
    <lineage>
        <taxon>Eukaryota</taxon>
        <taxon>Metazoa</taxon>
        <taxon>Ecdysozoa</taxon>
        <taxon>Arthropoda</taxon>
        <taxon>Hexapoda</taxon>
        <taxon>Insecta</taxon>
        <taxon>Pterygota</taxon>
        <taxon>Neoptera</taxon>
        <taxon>Endopterygota</taxon>
        <taxon>Coleoptera</taxon>
        <taxon>Polyphaga</taxon>
        <taxon>Cucujiformia</taxon>
        <taxon>Curculionidae</taxon>
        <taxon>Dryophthorinae</taxon>
        <taxon>Sitophilus</taxon>
    </lineage>
</organism>
<dbReference type="Pfam" id="PF03022">
    <property type="entry name" value="MRJP"/>
    <property type="match status" value="1"/>
</dbReference>
<dbReference type="Gene3D" id="2.120.10.30">
    <property type="entry name" value="TolB, C-terminal domain"/>
    <property type="match status" value="1"/>
</dbReference>
<name>A0A6J2XH75_SITOR</name>
<feature type="region of interest" description="Disordered" evidence="5">
    <location>
        <begin position="215"/>
        <end position="313"/>
    </location>
</feature>
<keyword evidence="6" id="KW-1185">Reference proteome</keyword>
<evidence type="ECO:0000256" key="1">
    <source>
        <dbReference type="ARBA" id="ARBA00004613"/>
    </source>
</evidence>
<gene>
    <name evidence="7" type="primary">LOC115878199</name>
</gene>
<feature type="compositionally biased region" description="Low complexity" evidence="5">
    <location>
        <begin position="215"/>
        <end position="226"/>
    </location>
</feature>
<dbReference type="GeneID" id="115878199"/>
<keyword evidence="4" id="KW-0732">Signal</keyword>
<evidence type="ECO:0000313" key="7">
    <source>
        <dbReference type="RefSeq" id="XP_030750471.1"/>
    </source>
</evidence>
<dbReference type="OrthoDB" id="9977471at2759"/>
<dbReference type="PANTHER" id="PTHR10009:SF18">
    <property type="entry name" value="PROTEIN YELLOW-LIKE PROTEIN"/>
    <property type="match status" value="1"/>
</dbReference>
<evidence type="ECO:0000256" key="5">
    <source>
        <dbReference type="SAM" id="MobiDB-lite"/>
    </source>
</evidence>
<dbReference type="InterPro" id="IPR017996">
    <property type="entry name" value="MRJP/yellow-related"/>
</dbReference>
<accession>A0A6J2XH75</accession>
<evidence type="ECO:0000313" key="6">
    <source>
        <dbReference type="Proteomes" id="UP000504635"/>
    </source>
</evidence>
<comment type="similarity">
    <text evidence="2">Belongs to the major royal jelly protein family.</text>
</comment>
<feature type="compositionally biased region" description="Polar residues" evidence="5">
    <location>
        <begin position="289"/>
        <end position="313"/>
    </location>
</feature>
<feature type="compositionally biased region" description="Pro residues" evidence="5">
    <location>
        <begin position="265"/>
        <end position="279"/>
    </location>
</feature>
<dbReference type="GO" id="GO:0005576">
    <property type="term" value="C:extracellular region"/>
    <property type="evidence" value="ECO:0007669"/>
    <property type="project" value="UniProtKB-SubCell"/>
</dbReference>
<evidence type="ECO:0000256" key="4">
    <source>
        <dbReference type="ARBA" id="ARBA00022729"/>
    </source>
</evidence>
<reference evidence="7" key="1">
    <citation type="submission" date="2025-08" db="UniProtKB">
        <authorList>
            <consortium name="RefSeq"/>
        </authorList>
    </citation>
    <scope>IDENTIFICATION</scope>
    <source>
        <tissue evidence="7">Gonads</tissue>
    </source>
</reference>
<keyword evidence="3" id="KW-0964">Secreted</keyword>
<dbReference type="SUPFAM" id="SSF101898">
    <property type="entry name" value="NHL repeat"/>
    <property type="match status" value="1"/>
</dbReference>
<dbReference type="PANTHER" id="PTHR10009">
    <property type="entry name" value="PROTEIN YELLOW-RELATED"/>
    <property type="match status" value="1"/>
</dbReference>
<comment type="subcellular location">
    <subcellularLocation>
        <location evidence="1">Secreted</location>
    </subcellularLocation>
</comment>
<evidence type="ECO:0000256" key="2">
    <source>
        <dbReference type="ARBA" id="ARBA00009127"/>
    </source>
</evidence>
<protein>
    <submittedName>
        <fullName evidence="7">Protein yellow-like</fullName>
    </submittedName>
</protein>